<dbReference type="EMBL" id="JAENHM010000051">
    <property type="protein sequence ID" value="MBK1839115.1"/>
    <property type="molecule type" value="Genomic_DNA"/>
</dbReference>
<feature type="transmembrane region" description="Helical" evidence="6">
    <location>
        <begin position="69"/>
        <end position="91"/>
    </location>
</feature>
<feature type="transmembrane region" description="Helical" evidence="6">
    <location>
        <begin position="152"/>
        <end position="174"/>
    </location>
</feature>
<comment type="subcellular location">
    <subcellularLocation>
        <location evidence="1">Membrane</location>
        <topology evidence="1">Multi-pass membrane protein</topology>
    </subcellularLocation>
</comment>
<dbReference type="PROSITE" id="PS50850">
    <property type="entry name" value="MFS"/>
    <property type="match status" value="1"/>
</dbReference>
<dbReference type="Gene3D" id="1.20.1250.20">
    <property type="entry name" value="MFS general substrate transporter like domains"/>
    <property type="match status" value="1"/>
</dbReference>
<evidence type="ECO:0000259" key="7">
    <source>
        <dbReference type="PROSITE" id="PS50850"/>
    </source>
</evidence>
<dbReference type="SUPFAM" id="SSF103473">
    <property type="entry name" value="MFS general substrate transporter"/>
    <property type="match status" value="1"/>
</dbReference>
<evidence type="ECO:0000256" key="1">
    <source>
        <dbReference type="ARBA" id="ARBA00004141"/>
    </source>
</evidence>
<feature type="domain" description="Major facilitator superfamily (MFS) profile" evidence="7">
    <location>
        <begin position="32"/>
        <end position="528"/>
    </location>
</feature>
<sequence length="529" mass="56810">MSVGLAGGRLSRIPLLLRGPAQPILTHHPLIGLLGVMLGALISTLTSRITTFGLADIRGAIGAGFDEGAWITTAYTVAQMLVAPAAAFLGVVFGPRRVLLVSSLTYGLAMLALPLTGTLTGVLAFQLLAGLSSGTFIPLTIGFIVRNLPPRYVVYGIAVYAMNVELSLNFAASVEGWVIEHLDWRWLFWDTALLAPLMALCVHFGMPAEPVRRDLLKDGDWWGIAYASLGFALLYAGLDQGNRLDWFNSGLITGLFLAGGLLVAAFVVQELICPKPWITFSALFRGNIPLLCLLLVLLRLIMLSTAYLVPQFLVTVNNYRALEVGDTLLLIALPQFLLAPLVGTLLRHADPRVVMAAGFAAVGGACWLASHLTADWVGADFLPSQMLQAFGQSFAMTSLIYFNIKNLSQAHILALGALLQTSRLLGGELGAAFMQTFVRIREQFHSFRLVSDVVAGDTDTVRRVAGTVARVAAQSTGVEEATGRALSLLSAAVRKQAYVLAYIDGFVVIAWFIVVGLLLIALLRPAPKQ</sequence>
<name>A0ABS1F6N6_9PROT</name>
<feature type="transmembrane region" description="Helical" evidence="6">
    <location>
        <begin position="288"/>
        <end position="308"/>
    </location>
</feature>
<evidence type="ECO:0000313" key="8">
    <source>
        <dbReference type="EMBL" id="MBK1839115.1"/>
    </source>
</evidence>
<keyword evidence="2" id="KW-0813">Transport</keyword>
<feature type="transmembrane region" description="Helical" evidence="6">
    <location>
        <begin position="98"/>
        <end position="117"/>
    </location>
</feature>
<comment type="caution">
    <text evidence="8">The sequence shown here is derived from an EMBL/GenBank/DDBJ whole genome shotgun (WGS) entry which is preliminary data.</text>
</comment>
<evidence type="ECO:0000313" key="9">
    <source>
        <dbReference type="Proteomes" id="UP000652760"/>
    </source>
</evidence>
<organism evidence="8 9">
    <name type="scientific">Azospirillum endophyticum</name>
    <dbReference type="NCBI Taxonomy" id="2800326"/>
    <lineage>
        <taxon>Bacteria</taxon>
        <taxon>Pseudomonadati</taxon>
        <taxon>Pseudomonadota</taxon>
        <taxon>Alphaproteobacteria</taxon>
        <taxon>Rhodospirillales</taxon>
        <taxon>Azospirillaceae</taxon>
        <taxon>Azospirillum</taxon>
    </lineage>
</organism>
<reference evidence="9" key="1">
    <citation type="submission" date="2021-01" db="EMBL/GenBank/DDBJ databases">
        <title>Genome public.</title>
        <authorList>
            <person name="Liu C."/>
            <person name="Sun Q."/>
        </authorList>
    </citation>
    <scope>NUCLEOTIDE SEQUENCE [LARGE SCALE GENOMIC DNA]</scope>
    <source>
        <strain evidence="9">YIM B02556</strain>
    </source>
</reference>
<dbReference type="InterPro" id="IPR020846">
    <property type="entry name" value="MFS_dom"/>
</dbReference>
<feature type="transmembrane region" description="Helical" evidence="6">
    <location>
        <begin position="30"/>
        <end position="49"/>
    </location>
</feature>
<proteinExistence type="predicted"/>
<keyword evidence="5 6" id="KW-0472">Membrane</keyword>
<keyword evidence="9" id="KW-1185">Reference proteome</keyword>
<feature type="transmembrane region" description="Helical" evidence="6">
    <location>
        <begin position="220"/>
        <end position="238"/>
    </location>
</feature>
<feature type="transmembrane region" description="Helical" evidence="6">
    <location>
        <begin position="386"/>
        <end position="404"/>
    </location>
</feature>
<feature type="transmembrane region" description="Helical" evidence="6">
    <location>
        <begin position="186"/>
        <end position="208"/>
    </location>
</feature>
<gene>
    <name evidence="8" type="ORF">JHL17_17020</name>
</gene>
<dbReference type="Proteomes" id="UP000652760">
    <property type="component" value="Unassembled WGS sequence"/>
</dbReference>
<evidence type="ECO:0000256" key="5">
    <source>
        <dbReference type="ARBA" id="ARBA00023136"/>
    </source>
</evidence>
<feature type="transmembrane region" description="Helical" evidence="6">
    <location>
        <begin position="328"/>
        <end position="346"/>
    </location>
</feature>
<keyword evidence="3 6" id="KW-0812">Transmembrane</keyword>
<feature type="transmembrane region" description="Helical" evidence="6">
    <location>
        <begin position="499"/>
        <end position="523"/>
    </location>
</feature>
<evidence type="ECO:0000256" key="2">
    <source>
        <dbReference type="ARBA" id="ARBA00022448"/>
    </source>
</evidence>
<dbReference type="InterPro" id="IPR011701">
    <property type="entry name" value="MFS"/>
</dbReference>
<keyword evidence="4 6" id="KW-1133">Transmembrane helix</keyword>
<accession>A0ABS1F6N6</accession>
<dbReference type="PANTHER" id="PTHR42718:SF9">
    <property type="entry name" value="MAJOR FACILITATOR SUPERFAMILY MULTIDRUG TRANSPORTER MFSC"/>
    <property type="match status" value="1"/>
</dbReference>
<evidence type="ECO:0000256" key="4">
    <source>
        <dbReference type="ARBA" id="ARBA00022989"/>
    </source>
</evidence>
<feature type="transmembrane region" description="Helical" evidence="6">
    <location>
        <begin position="250"/>
        <end position="268"/>
    </location>
</feature>
<feature type="transmembrane region" description="Helical" evidence="6">
    <location>
        <begin position="353"/>
        <end position="374"/>
    </location>
</feature>
<protein>
    <submittedName>
        <fullName evidence="8">MFS transporter</fullName>
    </submittedName>
</protein>
<evidence type="ECO:0000256" key="6">
    <source>
        <dbReference type="SAM" id="Phobius"/>
    </source>
</evidence>
<dbReference type="RefSeq" id="WP_200194808.1">
    <property type="nucleotide sequence ID" value="NZ_JAENHM010000051.1"/>
</dbReference>
<dbReference type="Pfam" id="PF07690">
    <property type="entry name" value="MFS_1"/>
    <property type="match status" value="1"/>
</dbReference>
<dbReference type="InterPro" id="IPR036259">
    <property type="entry name" value="MFS_trans_sf"/>
</dbReference>
<evidence type="ECO:0000256" key="3">
    <source>
        <dbReference type="ARBA" id="ARBA00022692"/>
    </source>
</evidence>
<feature type="transmembrane region" description="Helical" evidence="6">
    <location>
        <begin position="123"/>
        <end position="145"/>
    </location>
</feature>
<dbReference type="PANTHER" id="PTHR42718">
    <property type="entry name" value="MAJOR FACILITATOR SUPERFAMILY MULTIDRUG TRANSPORTER MFSC"/>
    <property type="match status" value="1"/>
</dbReference>